<feature type="region of interest" description="Disordered" evidence="1">
    <location>
        <begin position="205"/>
        <end position="224"/>
    </location>
</feature>
<feature type="compositionally biased region" description="Basic and acidic residues" evidence="1">
    <location>
        <begin position="112"/>
        <end position="125"/>
    </location>
</feature>
<reference evidence="2" key="1">
    <citation type="submission" date="2021-01" db="EMBL/GenBank/DDBJ databases">
        <authorList>
            <person name="Corre E."/>
            <person name="Pelletier E."/>
            <person name="Niang G."/>
            <person name="Scheremetjew M."/>
            <person name="Finn R."/>
            <person name="Kale V."/>
            <person name="Holt S."/>
            <person name="Cochrane G."/>
            <person name="Meng A."/>
            <person name="Brown T."/>
            <person name="Cohen L."/>
        </authorList>
    </citation>
    <scope>NUCLEOTIDE SEQUENCE</scope>
    <source>
        <strain evidence="2">379</strain>
    </source>
</reference>
<organism evidence="2">
    <name type="scientific">Emiliania huxleyi</name>
    <name type="common">Coccolithophore</name>
    <name type="synonym">Pontosphaera huxleyi</name>
    <dbReference type="NCBI Taxonomy" id="2903"/>
    <lineage>
        <taxon>Eukaryota</taxon>
        <taxon>Haptista</taxon>
        <taxon>Haptophyta</taxon>
        <taxon>Prymnesiophyceae</taxon>
        <taxon>Isochrysidales</taxon>
        <taxon>Noelaerhabdaceae</taxon>
        <taxon>Emiliania</taxon>
    </lineage>
</organism>
<feature type="region of interest" description="Disordered" evidence="1">
    <location>
        <begin position="35"/>
        <end position="183"/>
    </location>
</feature>
<proteinExistence type="predicted"/>
<evidence type="ECO:0000256" key="1">
    <source>
        <dbReference type="SAM" id="MobiDB-lite"/>
    </source>
</evidence>
<protein>
    <submittedName>
        <fullName evidence="2">Uncharacterized protein</fullName>
    </submittedName>
</protein>
<gene>
    <name evidence="2" type="ORF">EHUX00137_LOCUS9346</name>
</gene>
<feature type="compositionally biased region" description="Basic and acidic residues" evidence="1">
    <location>
        <begin position="133"/>
        <end position="151"/>
    </location>
</feature>
<dbReference type="AlphaFoldDB" id="A0A7S3RWC4"/>
<accession>A0A7S3RWC4</accession>
<evidence type="ECO:0000313" key="2">
    <source>
        <dbReference type="EMBL" id="CAE0536975.1"/>
    </source>
</evidence>
<name>A0A7S3RWC4_EMIHU</name>
<sequence>MVRTVEAIHVEAGGIAARLAGRSPHTVALVDEACPAGGAEETSVEEEGEEEAQRRDEGFMQRLLEQPWSPKRSAAASWVAPKSAHIPAPRLPKKLPALAKRESSEASAEPPPTREGREVAGDETCKPSPRSYARHEEEPPSRQGEDAHHAADAACISTASEAESSPEGACPSDQPLRPATEHSLPLLFEAGSVARDGEAPVAWASMGSGGEALEREAGGGTEAAAPPAVRRWSLLARLRFFFFGR</sequence>
<dbReference type="EMBL" id="HBIR01012765">
    <property type="protein sequence ID" value="CAE0536975.1"/>
    <property type="molecule type" value="Transcribed_RNA"/>
</dbReference>